<dbReference type="InterPro" id="IPR031617">
    <property type="entry name" value="PelG"/>
</dbReference>
<feature type="transmembrane region" description="Helical" evidence="1">
    <location>
        <begin position="334"/>
        <end position="356"/>
    </location>
</feature>
<feature type="transmembrane region" description="Helical" evidence="1">
    <location>
        <begin position="276"/>
        <end position="295"/>
    </location>
</feature>
<accession>A0ABS7D4A1</accession>
<evidence type="ECO:0000256" key="1">
    <source>
        <dbReference type="SAM" id="Phobius"/>
    </source>
</evidence>
<keyword evidence="1" id="KW-0472">Membrane</keyword>
<dbReference type="Pfam" id="PF16933">
    <property type="entry name" value="PelG"/>
    <property type="match status" value="1"/>
</dbReference>
<sequence>MAGIGFELKKLYDKSGLVNKVKAFTYSSLVTIGPMLCCILLVSVVQWLLIDYEVSFVDRELFLACVTYAFMFSYIATNLLNMFVTRAFSDFIYQGYYDALLSTYHGSIKVNFLIGGVPAVIFLLLTDLPLAAKVALFLLYMTLITLWTQTIFVSAMKDYRKVGIAFLVGALLALLLVIGVLEVLEIRTVSAILFAIDIGFGVSAGMLFIQIERFFKTGKSLPSFSFFGYLRKYPSLIAIGGLTALGLYSHQMLQWAGSAGRLVGNTFWMAPEYDIAVFYAFISAIPTLIMFVVSLETVFYDKFRGYYDAILTRGSITDINEAKKGIYHVIVQQLTLIMGVQFFFSIMAVALGIRFLPFIGFTSAQIDVYNILVMGFFSYIIYSVLSLVLLYFDDRKGVLWLAAAFLVLNVGFSTLSVILGDQGFSFFMASFLTLLLTLWRLIYLLSNLDYFTFSAQPLVAKEYDNKYTRMLARSKEEE</sequence>
<keyword evidence="1" id="KW-0812">Transmembrane</keyword>
<dbReference type="Proteomes" id="UP000812277">
    <property type="component" value="Unassembled WGS sequence"/>
</dbReference>
<feature type="transmembrane region" description="Helical" evidence="1">
    <location>
        <begin position="110"/>
        <end position="128"/>
    </location>
</feature>
<gene>
    <name evidence="2" type="primary">pelG</name>
    <name evidence="2" type="ORF">K0T92_08300</name>
</gene>
<feature type="transmembrane region" description="Helical" evidence="1">
    <location>
        <begin position="24"/>
        <end position="49"/>
    </location>
</feature>
<feature type="transmembrane region" description="Helical" evidence="1">
    <location>
        <begin position="190"/>
        <end position="215"/>
    </location>
</feature>
<reference evidence="2 3" key="1">
    <citation type="submission" date="2021-07" db="EMBL/GenBank/DDBJ databases">
        <title>Paenibacillus radiodurans sp. nov., isolated from the southeastern edge of Tengger Desert.</title>
        <authorList>
            <person name="Zhang G."/>
        </authorList>
    </citation>
    <scope>NUCLEOTIDE SEQUENCE [LARGE SCALE GENOMIC DNA]</scope>
    <source>
        <strain evidence="2 3">DT7-4</strain>
    </source>
</reference>
<keyword evidence="3" id="KW-1185">Reference proteome</keyword>
<feature type="transmembrane region" description="Helical" evidence="1">
    <location>
        <begin position="61"/>
        <end position="84"/>
    </location>
</feature>
<dbReference type="EMBL" id="JAHZIJ010000004">
    <property type="protein sequence ID" value="MBW7474745.1"/>
    <property type="molecule type" value="Genomic_DNA"/>
</dbReference>
<name>A0ABS7D4A1_9BACL</name>
<comment type="caution">
    <text evidence="2">The sequence shown here is derived from an EMBL/GenBank/DDBJ whole genome shotgun (WGS) entry which is preliminary data.</text>
</comment>
<evidence type="ECO:0000313" key="3">
    <source>
        <dbReference type="Proteomes" id="UP000812277"/>
    </source>
</evidence>
<evidence type="ECO:0000313" key="2">
    <source>
        <dbReference type="EMBL" id="MBW7474745.1"/>
    </source>
</evidence>
<feature type="transmembrane region" description="Helical" evidence="1">
    <location>
        <begin position="134"/>
        <end position="155"/>
    </location>
</feature>
<feature type="transmembrane region" description="Helical" evidence="1">
    <location>
        <begin position="162"/>
        <end position="184"/>
    </location>
</feature>
<feature type="transmembrane region" description="Helical" evidence="1">
    <location>
        <begin position="398"/>
        <end position="418"/>
    </location>
</feature>
<keyword evidence="1" id="KW-1133">Transmembrane helix</keyword>
<organism evidence="2 3">
    <name type="scientific">Paenibacillus oenotherae</name>
    <dbReference type="NCBI Taxonomy" id="1435645"/>
    <lineage>
        <taxon>Bacteria</taxon>
        <taxon>Bacillati</taxon>
        <taxon>Bacillota</taxon>
        <taxon>Bacilli</taxon>
        <taxon>Bacillales</taxon>
        <taxon>Paenibacillaceae</taxon>
        <taxon>Paenibacillus</taxon>
    </lineage>
</organism>
<proteinExistence type="predicted"/>
<feature type="transmembrane region" description="Helical" evidence="1">
    <location>
        <begin position="368"/>
        <end position="391"/>
    </location>
</feature>
<feature type="transmembrane region" description="Helical" evidence="1">
    <location>
        <begin position="424"/>
        <end position="445"/>
    </location>
</feature>
<protein>
    <submittedName>
        <fullName evidence="2">Exopolysaccharide Pel transporter PelG</fullName>
    </submittedName>
</protein>
<feature type="transmembrane region" description="Helical" evidence="1">
    <location>
        <begin position="236"/>
        <end position="256"/>
    </location>
</feature>
<dbReference type="RefSeq" id="WP_219871987.1">
    <property type="nucleotide sequence ID" value="NZ_JAHZIJ010000004.1"/>
</dbReference>